<name>A0AAF1K6C0_9PROT</name>
<dbReference type="Proteomes" id="UP001196068">
    <property type="component" value="Unassembled WGS sequence"/>
</dbReference>
<feature type="transmembrane region" description="Helical" evidence="1">
    <location>
        <begin position="119"/>
        <end position="139"/>
    </location>
</feature>
<reference evidence="2" key="1">
    <citation type="submission" date="2020-01" db="EMBL/GenBank/DDBJ databases">
        <authorList>
            <person name="Rat A."/>
        </authorList>
    </citation>
    <scope>NUCLEOTIDE SEQUENCE</scope>
    <source>
        <strain evidence="2">LMG 28251</strain>
    </source>
</reference>
<organism evidence="2 3">
    <name type="scientific">Plastoroseomonas arctica</name>
    <dbReference type="NCBI Taxonomy" id="1509237"/>
    <lineage>
        <taxon>Bacteria</taxon>
        <taxon>Pseudomonadati</taxon>
        <taxon>Pseudomonadota</taxon>
        <taxon>Alphaproteobacteria</taxon>
        <taxon>Acetobacterales</taxon>
        <taxon>Acetobacteraceae</taxon>
        <taxon>Plastoroseomonas</taxon>
    </lineage>
</organism>
<feature type="transmembrane region" description="Helical" evidence="1">
    <location>
        <begin position="76"/>
        <end position="98"/>
    </location>
</feature>
<evidence type="ECO:0000313" key="2">
    <source>
        <dbReference type="EMBL" id="MBR0657174.1"/>
    </source>
</evidence>
<evidence type="ECO:0000256" key="1">
    <source>
        <dbReference type="SAM" id="Phobius"/>
    </source>
</evidence>
<dbReference type="AlphaFoldDB" id="A0AAF1K6C0"/>
<feature type="transmembrane region" description="Helical" evidence="1">
    <location>
        <begin position="195"/>
        <end position="214"/>
    </location>
</feature>
<protein>
    <submittedName>
        <fullName evidence="2">Uncharacterized protein</fullName>
    </submittedName>
</protein>
<sequence length="253" mass="27050">MPDDRDDIATQMARDAEKQAELDRRGPLIDFGKLQFGGQSSLFGLRFGWPEFLGVLAFLLGLAVGTDQRWITAIRYAVVVWLPLRLSIMAARFIIRWLDRRGVRMPEIKRPLVRFQAGSLLNQWVPFWALLGFFVGLLISQSVLGTILGTLSFAGIAIAVPLVLRAFWSAARTGTRAGASGVGAIGASFGAIPKWVALGALAGAAFGATIALWLDDGGTSELIGAALRLAPIGAVAGLLARLVVLALRRKTAA</sequence>
<gene>
    <name evidence="2" type="ORF">GXW79_19005</name>
</gene>
<keyword evidence="1" id="KW-1133">Transmembrane helix</keyword>
<keyword evidence="1" id="KW-0812">Transmembrane</keyword>
<feature type="transmembrane region" description="Helical" evidence="1">
    <location>
        <begin position="43"/>
        <end position="64"/>
    </location>
</feature>
<reference evidence="2" key="2">
    <citation type="journal article" date="2021" name="Syst. Appl. Microbiol.">
        <title>Roseomonas hellenica sp. nov., isolated from roots of wild-growing Alkanna tinctoria.</title>
        <authorList>
            <person name="Rat A."/>
            <person name="Naranjo H.D."/>
            <person name="Lebbe L."/>
            <person name="Cnockaert M."/>
            <person name="Krigas N."/>
            <person name="Grigoriadou K."/>
            <person name="Maloupa E."/>
            <person name="Willems A."/>
        </authorList>
    </citation>
    <scope>NUCLEOTIDE SEQUENCE</scope>
    <source>
        <strain evidence="2">LMG 28251</strain>
    </source>
</reference>
<evidence type="ECO:0000313" key="3">
    <source>
        <dbReference type="Proteomes" id="UP001196068"/>
    </source>
</evidence>
<proteinExistence type="predicted"/>
<dbReference type="RefSeq" id="WP_211876035.1">
    <property type="nucleotide sequence ID" value="NZ_JAAEDH010000027.1"/>
</dbReference>
<dbReference type="EMBL" id="JAAEDH010000027">
    <property type="protein sequence ID" value="MBR0657174.1"/>
    <property type="molecule type" value="Genomic_DNA"/>
</dbReference>
<keyword evidence="3" id="KW-1185">Reference proteome</keyword>
<feature type="transmembrane region" description="Helical" evidence="1">
    <location>
        <begin position="145"/>
        <end position="168"/>
    </location>
</feature>
<comment type="caution">
    <text evidence="2">The sequence shown here is derived from an EMBL/GenBank/DDBJ whole genome shotgun (WGS) entry which is preliminary data.</text>
</comment>
<keyword evidence="1" id="KW-0472">Membrane</keyword>
<feature type="transmembrane region" description="Helical" evidence="1">
    <location>
        <begin position="226"/>
        <end position="247"/>
    </location>
</feature>
<accession>A0AAF1K6C0</accession>